<name>A0A918HRH6_9ACTN</name>
<sequence>MPRKLDQILDQAAFPDSVTDAELHDLKREISRDVTAALVFGERPVAPRHHPVRLERADITLQTLCRDLLLGDEASTHLARIAESPTDAEGALHFGCLLHLAGKPDGALWWWQFAAGAGNATAAYCLHLFHTCRGDLRDAHHWWHQHHALGPNDNFVPPPTWIHSNVDTTSDVLRQAVKRLRVDDAAGEFHHPDHSLADRIEELVDAC</sequence>
<keyword evidence="2" id="KW-1185">Reference proteome</keyword>
<dbReference type="Proteomes" id="UP000646776">
    <property type="component" value="Unassembled WGS sequence"/>
</dbReference>
<evidence type="ECO:0000313" key="2">
    <source>
        <dbReference type="Proteomes" id="UP000646776"/>
    </source>
</evidence>
<gene>
    <name evidence="1" type="ORF">GCM10010226_82780</name>
</gene>
<evidence type="ECO:0000313" key="1">
    <source>
        <dbReference type="EMBL" id="GGT92195.1"/>
    </source>
</evidence>
<dbReference type="AlphaFoldDB" id="A0A918HRH6"/>
<dbReference type="SUPFAM" id="SSF81901">
    <property type="entry name" value="HCP-like"/>
    <property type="match status" value="1"/>
</dbReference>
<proteinExistence type="predicted"/>
<dbReference type="EMBL" id="BMSA01000040">
    <property type="protein sequence ID" value="GGT92195.1"/>
    <property type="molecule type" value="Genomic_DNA"/>
</dbReference>
<organism evidence="1 2">
    <name type="scientific">Streptomyces phaeofaciens</name>
    <dbReference type="NCBI Taxonomy" id="68254"/>
    <lineage>
        <taxon>Bacteria</taxon>
        <taxon>Bacillati</taxon>
        <taxon>Actinomycetota</taxon>
        <taxon>Actinomycetes</taxon>
        <taxon>Kitasatosporales</taxon>
        <taxon>Streptomycetaceae</taxon>
        <taxon>Streptomyces</taxon>
    </lineage>
</organism>
<protein>
    <submittedName>
        <fullName evidence="1">Uncharacterized protein</fullName>
    </submittedName>
</protein>
<reference evidence="1" key="1">
    <citation type="journal article" date="2014" name="Int. J. Syst. Evol. Microbiol.">
        <title>Complete genome sequence of Corynebacterium casei LMG S-19264T (=DSM 44701T), isolated from a smear-ripened cheese.</title>
        <authorList>
            <consortium name="US DOE Joint Genome Institute (JGI-PGF)"/>
            <person name="Walter F."/>
            <person name="Albersmeier A."/>
            <person name="Kalinowski J."/>
            <person name="Ruckert C."/>
        </authorList>
    </citation>
    <scope>NUCLEOTIDE SEQUENCE</scope>
    <source>
        <strain evidence="1">JCM 4125</strain>
    </source>
</reference>
<comment type="caution">
    <text evidence="1">The sequence shown here is derived from an EMBL/GenBank/DDBJ whole genome shotgun (WGS) entry which is preliminary data.</text>
</comment>
<dbReference type="RefSeq" id="WP_189717779.1">
    <property type="nucleotide sequence ID" value="NZ_BMSA01000040.1"/>
</dbReference>
<accession>A0A918HRH6</accession>
<reference evidence="1" key="2">
    <citation type="submission" date="2020-09" db="EMBL/GenBank/DDBJ databases">
        <authorList>
            <person name="Sun Q."/>
            <person name="Ohkuma M."/>
        </authorList>
    </citation>
    <scope>NUCLEOTIDE SEQUENCE</scope>
    <source>
        <strain evidence="1">JCM 4125</strain>
    </source>
</reference>